<feature type="region of interest" description="Disordered" evidence="1">
    <location>
        <begin position="40"/>
        <end position="123"/>
    </location>
</feature>
<dbReference type="Proteomes" id="UP000199012">
    <property type="component" value="Unassembled WGS sequence"/>
</dbReference>
<evidence type="ECO:0000256" key="1">
    <source>
        <dbReference type="SAM" id="MobiDB-lite"/>
    </source>
</evidence>
<accession>A0A1I1APY1</accession>
<feature type="compositionally biased region" description="Low complexity" evidence="1">
    <location>
        <begin position="104"/>
        <end position="113"/>
    </location>
</feature>
<dbReference type="EMBL" id="FOKA01000019">
    <property type="protein sequence ID" value="SFB38538.1"/>
    <property type="molecule type" value="Genomic_DNA"/>
</dbReference>
<evidence type="ECO:0000313" key="2">
    <source>
        <dbReference type="EMBL" id="SFB38538.1"/>
    </source>
</evidence>
<feature type="compositionally biased region" description="Acidic residues" evidence="1">
    <location>
        <begin position="73"/>
        <end position="103"/>
    </location>
</feature>
<evidence type="ECO:0000313" key="3">
    <source>
        <dbReference type="Proteomes" id="UP000199012"/>
    </source>
</evidence>
<organism evidence="2 3">
    <name type="scientific">Cellulomonas marina</name>
    <dbReference type="NCBI Taxonomy" id="988821"/>
    <lineage>
        <taxon>Bacteria</taxon>
        <taxon>Bacillati</taxon>
        <taxon>Actinomycetota</taxon>
        <taxon>Actinomycetes</taxon>
        <taxon>Micrococcales</taxon>
        <taxon>Cellulomonadaceae</taxon>
        <taxon>Cellulomonas</taxon>
    </lineage>
</organism>
<keyword evidence="3" id="KW-1185">Reference proteome</keyword>
<dbReference type="STRING" id="988821.SAMN05421867_11951"/>
<protein>
    <submittedName>
        <fullName evidence="2">Uncharacterized protein</fullName>
    </submittedName>
</protein>
<proteinExistence type="predicted"/>
<feature type="compositionally biased region" description="Low complexity" evidence="1">
    <location>
        <begin position="63"/>
        <end position="72"/>
    </location>
</feature>
<gene>
    <name evidence="2" type="ORF">SAMN05421867_11951</name>
</gene>
<feature type="compositionally biased region" description="Low complexity" evidence="1">
    <location>
        <begin position="43"/>
        <end position="55"/>
    </location>
</feature>
<dbReference type="OrthoDB" id="4825029at2"/>
<reference evidence="2 3" key="1">
    <citation type="submission" date="2016-10" db="EMBL/GenBank/DDBJ databases">
        <authorList>
            <person name="de Groot N.N."/>
        </authorList>
    </citation>
    <scope>NUCLEOTIDE SEQUENCE [LARGE SCALE GENOMIC DNA]</scope>
    <source>
        <strain evidence="2 3">CGMCC 4.6945</strain>
    </source>
</reference>
<dbReference type="RefSeq" id="WP_090034640.1">
    <property type="nucleotide sequence ID" value="NZ_FOKA01000019.1"/>
</dbReference>
<sequence>MTEPRPRPDRRRTVAGLLTGAALGAVLVVGTVVVLGDEAPWRTSATGTTPAPATGEAGGGATDGSAPAGTDGSTDDSTGESTDDSTGESTDDSTGESTDDSTDDATAGVTADSPTNPDPATFRPLTDVDCAAIEARAVALSAEQATDGRTLTAVTGSTATTDHRADYAVPAADGRSVVLVCSGTGVWSDGATSALTTTLSIDASGALFVGYR</sequence>
<dbReference type="AlphaFoldDB" id="A0A1I1APY1"/>
<name>A0A1I1APY1_9CELL</name>